<evidence type="ECO:0000256" key="2">
    <source>
        <dbReference type="ARBA" id="ARBA00005543"/>
    </source>
</evidence>
<dbReference type="GO" id="GO:0005739">
    <property type="term" value="C:mitochondrion"/>
    <property type="evidence" value="ECO:0007669"/>
    <property type="project" value="UniProtKB-SubCell"/>
</dbReference>
<evidence type="ECO:0000256" key="5">
    <source>
        <dbReference type="ARBA" id="ARBA00023128"/>
    </source>
</evidence>
<dbReference type="EMBL" id="MIKG01000001">
    <property type="protein sequence ID" value="RAO64756.1"/>
    <property type="molecule type" value="Genomic_DNA"/>
</dbReference>
<reference evidence="8 9" key="1">
    <citation type="journal article" date="2017" name="Biotechnol. Biofuels">
        <title>Differential beta-glucosidase expression as a function of carbon source availability in Talaromyces amestolkiae: a genomic and proteomic approach.</title>
        <authorList>
            <person name="de Eugenio L.I."/>
            <person name="Mendez-Liter J.A."/>
            <person name="Nieto-Dominguez M."/>
            <person name="Alonso L."/>
            <person name="Gil-Munoz J."/>
            <person name="Barriuso J."/>
            <person name="Prieto A."/>
            <person name="Martinez M.J."/>
        </authorList>
    </citation>
    <scope>NUCLEOTIDE SEQUENCE [LARGE SCALE GENOMIC DNA]</scope>
    <source>
        <strain evidence="8 9">CIB</strain>
    </source>
</reference>
<evidence type="ECO:0000313" key="8">
    <source>
        <dbReference type="EMBL" id="RAO64756.1"/>
    </source>
</evidence>
<feature type="region of interest" description="Disordered" evidence="7">
    <location>
        <begin position="508"/>
        <end position="532"/>
    </location>
</feature>
<gene>
    <name evidence="8" type="ORF">BHQ10_000768</name>
</gene>
<accession>A0A364KMH9</accession>
<evidence type="ECO:0000256" key="3">
    <source>
        <dbReference type="ARBA" id="ARBA00016197"/>
    </source>
</evidence>
<dbReference type="InterPro" id="IPR051035">
    <property type="entry name" value="Mito_inheritance_9"/>
</dbReference>
<evidence type="ECO:0000256" key="1">
    <source>
        <dbReference type="ARBA" id="ARBA00004173"/>
    </source>
</evidence>
<keyword evidence="4" id="KW-0809">Transit peptide</keyword>
<dbReference type="GeneID" id="63789985"/>
<evidence type="ECO:0000256" key="6">
    <source>
        <dbReference type="ARBA" id="ARBA00031849"/>
    </source>
</evidence>
<protein>
    <recommendedName>
        <fullName evidence="3">Altered inheritance of mitochondria protein 9, mitochondrial</fullName>
    </recommendedName>
    <alternativeName>
        <fullName evidence="6">Found in mitochondrial proteome protein 29</fullName>
    </alternativeName>
</protein>
<comment type="subcellular location">
    <subcellularLocation>
        <location evidence="1">Mitochondrion</location>
    </subcellularLocation>
</comment>
<dbReference type="OrthoDB" id="2831558at2759"/>
<dbReference type="PANTHER" id="PTHR36091">
    <property type="entry name" value="ALTERED INHERITANCE OF MITOCHONDRIA PROTEIN 9, MITOCHONDRIAL"/>
    <property type="match status" value="1"/>
</dbReference>
<dbReference type="RefSeq" id="XP_040729273.1">
    <property type="nucleotide sequence ID" value="XM_040880401.1"/>
</dbReference>
<keyword evidence="9" id="KW-1185">Reference proteome</keyword>
<name>A0A364KMH9_TALAM</name>
<dbReference type="InterPro" id="IPR011009">
    <property type="entry name" value="Kinase-like_dom_sf"/>
</dbReference>
<evidence type="ECO:0000313" key="9">
    <source>
        <dbReference type="Proteomes" id="UP000249363"/>
    </source>
</evidence>
<sequence>MARKNDAKEQDLRYRSFNIAALIERALKAKRERAYGLTCVKILKLLEGDHNKVLLLTMSDGDELIARLPNPIAGSNWFTVSSEVATRRFVENICNVPMPKVWDWDFRDRNTVGAEWIIESKAAGEPLRKSWFNMSRQAQLGIIEQVVDLETKLASLKFSSHGSIYLERWLYAKKLLCRRMASPKVIVNRDEASALMSERFYKQFVIGPSTDRRLYRGPGDLSKQFRGPFTDLFHYASILSRNERRYILNNPWAKADYITSTQDKQDQSEYMELIYKYSALQEQLIRPEFNNDPCTLSHPNLSLDNIWIDPRTEKIVSLTGWQSTAITPPLLKRPYPRFLDTEFQTQSGDRSQILPKERYRELVKISEPLRYDRIFSNPQKYELLVGPMSSIFNTWNNSGIFRLRESLLAVRNLQQLVLANPVPELEQFSSAELESHAKEKYARQELDMLFNMIQNVQHTVNIPRDGRILAEDFERAQKLNEDYRQQYINLAAGGRKTQLRKAWPFDSRDDKEAQNKASIPRESSLVKKHPSIGKSPTVVRKIIVD</sequence>
<evidence type="ECO:0000256" key="7">
    <source>
        <dbReference type="SAM" id="MobiDB-lite"/>
    </source>
</evidence>
<dbReference type="SUPFAM" id="SSF56112">
    <property type="entry name" value="Protein kinase-like (PK-like)"/>
    <property type="match status" value="1"/>
</dbReference>
<comment type="similarity">
    <text evidence="2">Belongs to the AIM9 family.</text>
</comment>
<dbReference type="Proteomes" id="UP000249363">
    <property type="component" value="Unassembled WGS sequence"/>
</dbReference>
<comment type="caution">
    <text evidence="8">The sequence shown here is derived from an EMBL/GenBank/DDBJ whole genome shotgun (WGS) entry which is preliminary data.</text>
</comment>
<dbReference type="PANTHER" id="PTHR36091:SF1">
    <property type="entry name" value="ALTERED INHERITANCE OF MITOCHONDRIA PROTEIN 9, MITOCHONDRIAL"/>
    <property type="match status" value="1"/>
</dbReference>
<dbReference type="AlphaFoldDB" id="A0A364KMH9"/>
<proteinExistence type="inferred from homology"/>
<evidence type="ECO:0000256" key="4">
    <source>
        <dbReference type="ARBA" id="ARBA00022946"/>
    </source>
</evidence>
<organism evidence="8 9">
    <name type="scientific">Talaromyces amestolkiae</name>
    <dbReference type="NCBI Taxonomy" id="1196081"/>
    <lineage>
        <taxon>Eukaryota</taxon>
        <taxon>Fungi</taxon>
        <taxon>Dikarya</taxon>
        <taxon>Ascomycota</taxon>
        <taxon>Pezizomycotina</taxon>
        <taxon>Eurotiomycetes</taxon>
        <taxon>Eurotiomycetidae</taxon>
        <taxon>Eurotiales</taxon>
        <taxon>Trichocomaceae</taxon>
        <taxon>Talaromyces</taxon>
        <taxon>Talaromyces sect. Talaromyces</taxon>
    </lineage>
</organism>
<keyword evidence="5" id="KW-0496">Mitochondrion</keyword>